<dbReference type="AlphaFoldDB" id="A0AAF0EU95"/>
<dbReference type="NCBIfam" id="TIGR00005">
    <property type="entry name" value="rluA_subfam"/>
    <property type="match status" value="1"/>
</dbReference>
<keyword evidence="4" id="KW-1185">Reference proteome</keyword>
<proteinExistence type="predicted"/>
<organism evidence="3 4">
    <name type="scientific">Malassezia nana</name>
    <dbReference type="NCBI Taxonomy" id="180528"/>
    <lineage>
        <taxon>Eukaryota</taxon>
        <taxon>Fungi</taxon>
        <taxon>Dikarya</taxon>
        <taxon>Basidiomycota</taxon>
        <taxon>Ustilaginomycotina</taxon>
        <taxon>Malasseziomycetes</taxon>
        <taxon>Malasseziales</taxon>
        <taxon>Malasseziaceae</taxon>
        <taxon>Malassezia</taxon>
    </lineage>
</organism>
<dbReference type="GO" id="GO:0000455">
    <property type="term" value="P:enzyme-directed rRNA pseudouridine synthesis"/>
    <property type="evidence" value="ECO:0007669"/>
    <property type="project" value="TreeGrafter"/>
</dbReference>
<gene>
    <name evidence="3" type="ORF">MNAN1_003575</name>
</gene>
<feature type="active site" evidence="1">
    <location>
        <position position="146"/>
    </location>
</feature>
<reference evidence="3" key="1">
    <citation type="submission" date="2023-03" db="EMBL/GenBank/DDBJ databases">
        <title>Mating type loci evolution in Malassezia.</title>
        <authorList>
            <person name="Coelho M.A."/>
        </authorList>
    </citation>
    <scope>NUCLEOTIDE SEQUENCE</scope>
    <source>
        <strain evidence="3">CBS 9557</strain>
    </source>
</reference>
<feature type="domain" description="Pseudouridine synthase RsuA/RluA-like" evidence="2">
    <location>
        <begin position="105"/>
        <end position="251"/>
    </location>
</feature>
<dbReference type="PANTHER" id="PTHR21600:SF40">
    <property type="entry name" value="PSEUDOURIDYLATE SYNTHASE RPUSD2"/>
    <property type="match status" value="1"/>
</dbReference>
<dbReference type="Pfam" id="PF00849">
    <property type="entry name" value="PseudoU_synth_2"/>
    <property type="match status" value="1"/>
</dbReference>
<sequence length="895" mass="99830">MTDRVAGPGLRRLPPYWHEYKTRAKTRWYGRQIVEVFTTEFRDRTKEYYLWAIHQGLCTVNGHTVSPTYRIQNSDFLVNRVHRHEPAVTNTPVKILHRDDACGRLVVVKPGSIPVHATGRYHHHTLVEMVKQQTQIPQVYTSNRLDRLTSGIMVCSTTKEAACELGNDFNAGLVNKAYVCRVQGHFPDGIIDCREPILSVDRQSGLNIVHPKGKPCRTLFQRLSYDEATDSSVLVCRPITGRTHQIRVHAQFLGHPICNDPLYHHPVWATVDRDVLATAQPRFYERVGGGTGNTEVERVLTALKGTRDDTEGWARWRDQVLFGQLNHDLGYDDVHVPGANAETVAPPPSEAAAYLDQEVCNVCHTPLLPEPRPDELYIYLHAIKYWTDAWVFQDELPWWATPQWQQNEARLTPADVALPDWPLIAHHAGCDFLGLGKGGVLRRAHEQVPPVARLVAYPVQAGVVPRSEARSTMPPLALEVPRGLEDAAQREVLQRLAPVPGAGEGAAIQSALHSGLLRLCAPWNAAACDAFMRDALPVAMGAYWVMGEAVLPRDVLDALFAERVEALGTSGPGHEKEAQPTLSEQALLAWIAHVWDTHADERHAALDAWHKACASPLPQTWHVSMDRSSYVLPTLSTSTLEAHAQSLVAAWLGPSWTLAPRAEASLHVKLMWAPRFGVEESLQCGPRTRQGNPSGSLFLQLHIPAHAATSAEAIRTAMARARAHALCALLPIGDGVAVSALHSADQHLAHALDDMLRSRGRVPVHTGMLDAALVEMPPKPKDLPHAHLFDLYMTEIRCLVQGLREGARALVLTSEPRLLARALREQENEARREQRRCALVQEPLVWDMPLQRYEDARTAREGDEEARERNGLRTMLHHHLFVAQIAQRPLFVEHD</sequence>
<dbReference type="GO" id="GO:0003723">
    <property type="term" value="F:RNA binding"/>
    <property type="evidence" value="ECO:0007669"/>
    <property type="project" value="InterPro"/>
</dbReference>
<dbReference type="EMBL" id="CP119898">
    <property type="protein sequence ID" value="WFD28562.1"/>
    <property type="molecule type" value="Genomic_DNA"/>
</dbReference>
<evidence type="ECO:0000259" key="2">
    <source>
        <dbReference type="Pfam" id="PF00849"/>
    </source>
</evidence>
<name>A0AAF0EU95_9BASI</name>
<dbReference type="GO" id="GO:0009982">
    <property type="term" value="F:pseudouridine synthase activity"/>
    <property type="evidence" value="ECO:0007669"/>
    <property type="project" value="InterPro"/>
</dbReference>
<dbReference type="PANTHER" id="PTHR21600">
    <property type="entry name" value="MITOCHONDRIAL RNA PSEUDOURIDINE SYNTHASE"/>
    <property type="match status" value="1"/>
</dbReference>
<accession>A0AAF0EU95</accession>
<evidence type="ECO:0000313" key="3">
    <source>
        <dbReference type="EMBL" id="WFD28562.1"/>
    </source>
</evidence>
<dbReference type="InterPro" id="IPR050188">
    <property type="entry name" value="RluA_PseudoU_synthase"/>
</dbReference>
<dbReference type="Proteomes" id="UP001213623">
    <property type="component" value="Chromosome 7"/>
</dbReference>
<dbReference type="SUPFAM" id="SSF55120">
    <property type="entry name" value="Pseudouridine synthase"/>
    <property type="match status" value="1"/>
</dbReference>
<protein>
    <recommendedName>
        <fullName evidence="2">Pseudouridine synthase RsuA/RluA-like domain-containing protein</fullName>
    </recommendedName>
</protein>
<evidence type="ECO:0000313" key="4">
    <source>
        <dbReference type="Proteomes" id="UP001213623"/>
    </source>
</evidence>
<dbReference type="CDD" id="cd02557">
    <property type="entry name" value="PseudoU_synth_ScRIB2"/>
    <property type="match status" value="1"/>
</dbReference>
<dbReference type="Gene3D" id="3.30.2350.10">
    <property type="entry name" value="Pseudouridine synthase"/>
    <property type="match status" value="1"/>
</dbReference>
<evidence type="ECO:0000256" key="1">
    <source>
        <dbReference type="PIRSR" id="PIRSR606225-1"/>
    </source>
</evidence>
<dbReference type="InterPro" id="IPR020103">
    <property type="entry name" value="PsdUridine_synth_cat_dom_sf"/>
</dbReference>
<dbReference type="InterPro" id="IPR006225">
    <property type="entry name" value="PsdUridine_synth_RluC/D"/>
</dbReference>
<dbReference type="InterPro" id="IPR006145">
    <property type="entry name" value="PsdUridine_synth_RsuA/RluA"/>
</dbReference>